<dbReference type="GO" id="GO:0005634">
    <property type="term" value="C:nucleus"/>
    <property type="evidence" value="ECO:0007669"/>
    <property type="project" value="TreeGrafter"/>
</dbReference>
<feature type="compositionally biased region" description="Basic and acidic residues" evidence="1">
    <location>
        <begin position="278"/>
        <end position="287"/>
    </location>
</feature>
<comment type="caution">
    <text evidence="2">The sequence shown here is derived from an EMBL/GenBank/DDBJ whole genome shotgun (WGS) entry which is preliminary data.</text>
</comment>
<proteinExistence type="predicted"/>
<feature type="compositionally biased region" description="Acidic residues" evidence="1">
    <location>
        <begin position="331"/>
        <end position="342"/>
    </location>
</feature>
<dbReference type="Proteomes" id="UP000521872">
    <property type="component" value="Unassembled WGS sequence"/>
</dbReference>
<feature type="compositionally biased region" description="Low complexity" evidence="1">
    <location>
        <begin position="828"/>
        <end position="847"/>
    </location>
</feature>
<feature type="compositionally biased region" description="Low complexity" evidence="1">
    <location>
        <begin position="126"/>
        <end position="143"/>
    </location>
</feature>
<feature type="compositionally biased region" description="Basic and acidic residues" evidence="1">
    <location>
        <begin position="755"/>
        <end position="773"/>
    </location>
</feature>
<feature type="region of interest" description="Disordered" evidence="1">
    <location>
        <begin position="738"/>
        <end position="847"/>
    </location>
</feature>
<feature type="compositionally biased region" description="Basic and acidic residues" evidence="1">
    <location>
        <begin position="807"/>
        <end position="819"/>
    </location>
</feature>
<evidence type="ECO:0000256" key="1">
    <source>
        <dbReference type="SAM" id="MobiDB-lite"/>
    </source>
</evidence>
<reference evidence="2 3" key="1">
    <citation type="submission" date="2019-12" db="EMBL/GenBank/DDBJ databases">
        <authorList>
            <person name="Floudas D."/>
            <person name="Bentzer J."/>
            <person name="Ahren D."/>
            <person name="Johansson T."/>
            <person name="Persson P."/>
            <person name="Tunlid A."/>
        </authorList>
    </citation>
    <scope>NUCLEOTIDE SEQUENCE [LARGE SCALE GENOMIC DNA]</scope>
    <source>
        <strain evidence="2 3">CBS 102.39</strain>
    </source>
</reference>
<feature type="compositionally biased region" description="Acidic residues" evidence="1">
    <location>
        <begin position="45"/>
        <end position="58"/>
    </location>
</feature>
<protein>
    <recommendedName>
        <fullName evidence="4">Opi1-domain-containing protein</fullName>
    </recommendedName>
</protein>
<evidence type="ECO:0008006" key="4">
    <source>
        <dbReference type="Google" id="ProtNLM"/>
    </source>
</evidence>
<dbReference type="GO" id="GO:0008654">
    <property type="term" value="P:phospholipid biosynthetic process"/>
    <property type="evidence" value="ECO:0007669"/>
    <property type="project" value="TreeGrafter"/>
</dbReference>
<keyword evidence="3" id="KW-1185">Reference proteome</keyword>
<dbReference type="Pfam" id="PF08618">
    <property type="entry name" value="Opi1"/>
    <property type="match status" value="1"/>
</dbReference>
<dbReference type="EMBL" id="JAACJL010000058">
    <property type="protein sequence ID" value="KAF4610979.1"/>
    <property type="molecule type" value="Genomic_DNA"/>
</dbReference>
<sequence length="1023" mass="107818">MVQILSTTPYTSPRAGPSSSAPLPPSSSSSSSSTSPPRNAKNSREEEEITADNLEDQDESVRIAVRALGDMRSGGSGAGTSKAKYEYAPSSASGARSPPPAYDTRTTSNASSNSNSYGTAPTHAMSSRTVSVSSSSAGTPPAQGAAVPAAAAAAIVSTGGGGLVSRMSHLPLVGSALRVYEQGKASSRVVKYGAEMVESSVKSISRPVIDRLPVNVDRLDEFACRQLDRLDRYRRPSASTMESPATAVASPSPSATPAGNSNATTRTYIKQEEEEGSDHEMAVDDRSSSSYAHSRSRYRAANEDDGDDDYNYNRTARRQREEKKISRAAAEEEEEEGEDIDMDMDAEIEGRPVITRREWVVKDEVVLSRGGGRGRGGRVPSWLEATSPFVMPPPPPPEDASSRSRSDVRGNKGSRSSTPTQANASSTPNEGQVAQRSRWQAVLLEAGGLSAALSEESMKRLKYCLQWLQYATAHIDAQILILRDFTASLQPLPSTSSHPQPRPAISPEQLRRLTAVRKDLVQTVRQVVDVVSKYAGASLPEPAKKRVRGFILKLPQRWASVAKQQAGGVGVGPGGDAMGMSMGLGDMERQDRPEASSSTVAAAAGTGTGVVRRAGGHRRAAHRERGVDGGSGYRSGPSSRATSPVRGAGSGSGSGSTVSSPRVARAALESHREDAVVASPANVSASTAMVAAQRILALATESLDMMRGVTGVVKDSLDRAETWVGRLRTVGIQRGATDDGAEVAMPAGFEGFPGDDAREAEHREAESRREKPSQSRYDFQFSDKTQYRHTRNISDNSNYDPSEIDMEYSRERGRDRDRASATPPPPFFSAATASTSSGSTWGSSVPGTPGSVAAAPLSAGAGGYTSFGYTNSSAAAGSGGVSASSTGAYGQFQPQTQAQGYGNSYGSPRLPQSPLTIPLSAMTLESAANSRYGSRNGSLNGTPRSVVIGLPKEEDDEEDRREGVRVMGDDSVVPTMARKDVDVGGPVKVVQANGLIEDNLVDDARETMDIDSAGNGVLVGVRV</sequence>
<feature type="compositionally biased region" description="Polar residues" evidence="1">
    <location>
        <begin position="413"/>
        <end position="434"/>
    </location>
</feature>
<feature type="region of interest" description="Disordered" evidence="1">
    <location>
        <begin position="368"/>
        <end position="434"/>
    </location>
</feature>
<feature type="compositionally biased region" description="Low complexity" evidence="1">
    <location>
        <begin position="634"/>
        <end position="647"/>
    </location>
</feature>
<dbReference type="GO" id="GO:0003714">
    <property type="term" value="F:transcription corepressor activity"/>
    <property type="evidence" value="ECO:0007669"/>
    <property type="project" value="InterPro"/>
</dbReference>
<feature type="region of interest" description="Disordered" evidence="1">
    <location>
        <begin position="585"/>
        <end position="660"/>
    </location>
</feature>
<dbReference type="GO" id="GO:0030968">
    <property type="term" value="P:endoplasmic reticulum unfolded protein response"/>
    <property type="evidence" value="ECO:0007669"/>
    <property type="project" value="TreeGrafter"/>
</dbReference>
<feature type="compositionally biased region" description="Low complexity" evidence="1">
    <location>
        <begin position="243"/>
        <end position="258"/>
    </location>
</feature>
<gene>
    <name evidence="2" type="ORF">D9613_006500</name>
</gene>
<evidence type="ECO:0000313" key="2">
    <source>
        <dbReference type="EMBL" id="KAF4610979.1"/>
    </source>
</evidence>
<dbReference type="GO" id="GO:0006357">
    <property type="term" value="P:regulation of transcription by RNA polymerase II"/>
    <property type="evidence" value="ECO:0007669"/>
    <property type="project" value="TreeGrafter"/>
</dbReference>
<feature type="compositionally biased region" description="Polar residues" evidence="1">
    <location>
        <begin position="1"/>
        <end position="10"/>
    </location>
</feature>
<dbReference type="PANTHER" id="PTHR38406:SF1">
    <property type="entry name" value="TRANSCRIPTIONAL REPRESSOR OPI1"/>
    <property type="match status" value="1"/>
</dbReference>
<evidence type="ECO:0000313" key="3">
    <source>
        <dbReference type="Proteomes" id="UP000521872"/>
    </source>
</evidence>
<feature type="compositionally biased region" description="Basic and acidic residues" evidence="1">
    <location>
        <begin position="400"/>
        <end position="410"/>
    </location>
</feature>
<dbReference type="AlphaFoldDB" id="A0A8H4VK95"/>
<feature type="compositionally biased region" description="Low complexity" evidence="1">
    <location>
        <begin position="595"/>
        <end position="613"/>
    </location>
</feature>
<feature type="region of interest" description="Disordered" evidence="1">
    <location>
        <begin position="234"/>
        <end position="342"/>
    </location>
</feature>
<accession>A0A8H4VK95</accession>
<dbReference type="PANTHER" id="PTHR38406">
    <property type="entry name" value="TRANSCRIPTIONAL REPRESSOR OPI1"/>
    <property type="match status" value="1"/>
</dbReference>
<name>A0A8H4VK95_9AGAR</name>
<feature type="compositionally biased region" description="Polar residues" evidence="1">
    <location>
        <begin position="259"/>
        <end position="268"/>
    </location>
</feature>
<dbReference type="InterPro" id="IPR013927">
    <property type="entry name" value="TF_Opi1_Ccg-8"/>
</dbReference>
<feature type="region of interest" description="Disordered" evidence="1">
    <location>
        <begin position="1"/>
        <end position="143"/>
    </location>
</feature>
<feature type="compositionally biased region" description="Low complexity" evidence="1">
    <location>
        <begin position="11"/>
        <end position="38"/>
    </location>
</feature>
<organism evidence="2 3">
    <name type="scientific">Agrocybe pediades</name>
    <dbReference type="NCBI Taxonomy" id="84607"/>
    <lineage>
        <taxon>Eukaryota</taxon>
        <taxon>Fungi</taxon>
        <taxon>Dikarya</taxon>
        <taxon>Basidiomycota</taxon>
        <taxon>Agaricomycotina</taxon>
        <taxon>Agaricomycetes</taxon>
        <taxon>Agaricomycetidae</taxon>
        <taxon>Agaricales</taxon>
        <taxon>Agaricineae</taxon>
        <taxon>Strophariaceae</taxon>
        <taxon>Agrocybe</taxon>
    </lineage>
</organism>
<dbReference type="GO" id="GO:0005783">
    <property type="term" value="C:endoplasmic reticulum"/>
    <property type="evidence" value="ECO:0007669"/>
    <property type="project" value="TreeGrafter"/>
</dbReference>